<feature type="region of interest" description="Disordered" evidence="1">
    <location>
        <begin position="371"/>
        <end position="413"/>
    </location>
</feature>
<protein>
    <submittedName>
        <fullName evidence="3">Uncharacterized protein</fullName>
    </submittedName>
</protein>
<evidence type="ECO:0000256" key="1">
    <source>
        <dbReference type="SAM" id="MobiDB-lite"/>
    </source>
</evidence>
<feature type="transmembrane region" description="Helical" evidence="2">
    <location>
        <begin position="7"/>
        <end position="25"/>
    </location>
</feature>
<feature type="region of interest" description="Disordered" evidence="1">
    <location>
        <begin position="308"/>
        <end position="327"/>
    </location>
</feature>
<dbReference type="GeneID" id="136802909"/>
<organism evidence="3 4">
    <name type="scientific">Clytia hemisphaerica</name>
    <dbReference type="NCBI Taxonomy" id="252671"/>
    <lineage>
        <taxon>Eukaryota</taxon>
        <taxon>Metazoa</taxon>
        <taxon>Cnidaria</taxon>
        <taxon>Hydrozoa</taxon>
        <taxon>Hydroidolina</taxon>
        <taxon>Leptothecata</taxon>
        <taxon>Obeliida</taxon>
        <taxon>Clytiidae</taxon>
        <taxon>Clytia</taxon>
    </lineage>
</organism>
<accession>A0A7M5X6I2</accession>
<feature type="region of interest" description="Disordered" evidence="1">
    <location>
        <begin position="214"/>
        <end position="240"/>
    </location>
</feature>
<name>A0A7M5X6I2_9CNID</name>
<dbReference type="AlphaFoldDB" id="A0A7M5X6I2"/>
<evidence type="ECO:0000313" key="4">
    <source>
        <dbReference type="Proteomes" id="UP000594262"/>
    </source>
</evidence>
<keyword evidence="2" id="KW-0472">Membrane</keyword>
<dbReference type="Proteomes" id="UP000594262">
    <property type="component" value="Unplaced"/>
</dbReference>
<reference evidence="3" key="1">
    <citation type="submission" date="2021-01" db="UniProtKB">
        <authorList>
            <consortium name="EnsemblMetazoa"/>
        </authorList>
    </citation>
    <scope>IDENTIFICATION</scope>
</reference>
<keyword evidence="2" id="KW-0812">Transmembrane</keyword>
<evidence type="ECO:0000313" key="3">
    <source>
        <dbReference type="EnsemblMetazoa" id="CLYHEMP018201.2"/>
    </source>
</evidence>
<sequence>MTLRRIGLINISFAVFCWMLITWVSTAPGINPLERFCLDSPDKCPISIDEEALKIFCQINTFKCLQAMRDSIEDLSHDVQNKEIENDVDSIDDFYSRGDASEKDYPVKYVELLTKLAAKQNQQRNKRFMTLSKSDGSQTQRDYPTKYTDLEIQLAKQKQKRRDEMTTPLQQAMFTKWLLNGNIPATSRKIPFHNAHILPRFTSRKDNKWDKANDRVPRKVSPTHGSSTLPSFGGNLNRGNKDYKTNKAVFAEAIDRASGKVPANHNSIKTSPPFGNKAKTNKARNDEDEDTAAKNSDKDTMNIMKLSDDNAKNSNSEEEINDSAKVTNDSSNKATKIWLYKIPSDENSIGVASDHPINFFELKERLAGLPKQVDMKSRNTKKKDDIESLKNDEKNTLDEKTIERREQAMDRIK</sequence>
<dbReference type="EnsemblMetazoa" id="CLYHEMT018201.2">
    <property type="protein sequence ID" value="CLYHEMP018201.2"/>
    <property type="gene ID" value="CLYHEMG018201"/>
</dbReference>
<feature type="region of interest" description="Disordered" evidence="1">
    <location>
        <begin position="261"/>
        <end position="299"/>
    </location>
</feature>
<proteinExistence type="predicted"/>
<evidence type="ECO:0000256" key="2">
    <source>
        <dbReference type="SAM" id="Phobius"/>
    </source>
</evidence>
<keyword evidence="2" id="KW-1133">Transmembrane helix</keyword>
<feature type="compositionally biased region" description="Basic and acidic residues" evidence="1">
    <location>
        <begin position="373"/>
        <end position="413"/>
    </location>
</feature>
<keyword evidence="4" id="KW-1185">Reference proteome</keyword>
<dbReference type="RefSeq" id="XP_066915765.1">
    <property type="nucleotide sequence ID" value="XM_067059664.1"/>
</dbReference>